<evidence type="ECO:0000313" key="2">
    <source>
        <dbReference type="EMBL" id="SFW66534.1"/>
    </source>
</evidence>
<dbReference type="GO" id="GO:0030288">
    <property type="term" value="C:outer membrane-bounded periplasmic space"/>
    <property type="evidence" value="ECO:0007669"/>
    <property type="project" value="TreeGrafter"/>
</dbReference>
<dbReference type="Proteomes" id="UP000182248">
    <property type="component" value="Unassembled WGS sequence"/>
</dbReference>
<evidence type="ECO:0000259" key="1">
    <source>
        <dbReference type="SMART" id="SM00245"/>
    </source>
</evidence>
<gene>
    <name evidence="2" type="ORF">SAMN02927921_03131</name>
</gene>
<dbReference type="SUPFAM" id="SSF52096">
    <property type="entry name" value="ClpP/crotonase"/>
    <property type="match status" value="1"/>
</dbReference>
<reference evidence="2 3" key="1">
    <citation type="submission" date="2016-11" db="EMBL/GenBank/DDBJ databases">
        <authorList>
            <person name="Jaros S."/>
            <person name="Januszkiewicz K."/>
            <person name="Wedrychowicz H."/>
        </authorList>
    </citation>
    <scope>NUCLEOTIDE SEQUENCE [LARGE SCALE GENOMIC DNA]</scope>
    <source>
        <strain evidence="2 3">CGMCC 1.12145</strain>
    </source>
</reference>
<dbReference type="OrthoDB" id="5379939at2"/>
<dbReference type="InterPro" id="IPR005151">
    <property type="entry name" value="Tail-specific_protease"/>
</dbReference>
<dbReference type="GO" id="GO:0008236">
    <property type="term" value="F:serine-type peptidase activity"/>
    <property type="evidence" value="ECO:0007669"/>
    <property type="project" value="InterPro"/>
</dbReference>
<dbReference type="GO" id="GO:0004175">
    <property type="term" value="F:endopeptidase activity"/>
    <property type="evidence" value="ECO:0007669"/>
    <property type="project" value="TreeGrafter"/>
</dbReference>
<keyword evidence="3" id="KW-1185">Reference proteome</keyword>
<dbReference type="Gene3D" id="3.90.226.10">
    <property type="entry name" value="2-enoyl-CoA Hydratase, Chain A, domain 1"/>
    <property type="match status" value="1"/>
</dbReference>
<sequence>MKNILVPVLCCLLLFQKAISQNDNHGSETQKLYITIKIWGFLKYYHPEVASGTYDWDARLFEILPEIERCKTGKEVSRVLVRWIDTLGEVRECSRCRETGKDIFEKNFDLSWINDPAYLTPELSERLRFICYNRFQGTPYYVALRKNGTPIPQHEPEYPDTGDANLKLLVLARYWNFISYFHPYTYLADQSWDKVLKEMIPVFLKVDSKNTYRQAIRKLLAYTDDTHTKVRFKGVEDKYLPVKIKAIDDKAVVSGFFNDSIGKMSPFEKGDILLRIDDLDLQENISITLGYVSGSNPAVKRRNAYYRLLCGEESSAVATVLRRGDTVSVTSERYAYRDFFPKNRNIPDSLKWKDIHPDTGYLSMAHINADEASYIMEKFMDKKAIIIDLRNYPAMIYWVISRYLNNERRDFARVYIPDLKYPGKFRFKKNLKVGSKNKKSFRGEVVLLVDDETLSLSEFTAMAFQTAGNVITIGSRTAGADGDVTTIPLADGTPSYTTGVGICYPDDTITQRTGIRIDIEVKTTIKGLGEGRDEILEAAIAYLNR</sequence>
<keyword evidence="2" id="KW-0645">Protease</keyword>
<organism evidence="2 3">
    <name type="scientific">Sinomicrobium oceani</name>
    <dbReference type="NCBI Taxonomy" id="1150368"/>
    <lineage>
        <taxon>Bacteria</taxon>
        <taxon>Pseudomonadati</taxon>
        <taxon>Bacteroidota</taxon>
        <taxon>Flavobacteriia</taxon>
        <taxon>Flavobacteriales</taxon>
        <taxon>Flavobacteriaceae</taxon>
        <taxon>Sinomicrobium</taxon>
    </lineage>
</organism>
<dbReference type="PANTHER" id="PTHR32060:SF30">
    <property type="entry name" value="CARBOXY-TERMINAL PROCESSING PROTEASE CTPA"/>
    <property type="match status" value="1"/>
</dbReference>
<protein>
    <submittedName>
        <fullName evidence="2">C-terminal processing protease CtpA/Prc, contains a PDZ domain</fullName>
    </submittedName>
</protein>
<dbReference type="STRING" id="1150368.SAMN02927921_03131"/>
<proteinExistence type="predicted"/>
<dbReference type="GO" id="GO:0007165">
    <property type="term" value="P:signal transduction"/>
    <property type="evidence" value="ECO:0007669"/>
    <property type="project" value="TreeGrafter"/>
</dbReference>
<name>A0A1K1R4J7_9FLAO</name>
<dbReference type="EMBL" id="FPJE01000018">
    <property type="protein sequence ID" value="SFW66534.1"/>
    <property type="molecule type" value="Genomic_DNA"/>
</dbReference>
<dbReference type="Pfam" id="PF03572">
    <property type="entry name" value="Peptidase_S41"/>
    <property type="match status" value="1"/>
</dbReference>
<feature type="domain" description="Tail specific protease" evidence="1">
    <location>
        <begin position="341"/>
        <end position="522"/>
    </location>
</feature>
<evidence type="ECO:0000313" key="3">
    <source>
        <dbReference type="Proteomes" id="UP000182248"/>
    </source>
</evidence>
<accession>A0A1K1R4J7</accession>
<dbReference type="InterPro" id="IPR029045">
    <property type="entry name" value="ClpP/crotonase-like_dom_sf"/>
</dbReference>
<keyword evidence="2" id="KW-0378">Hydrolase</keyword>
<dbReference type="GO" id="GO:0006508">
    <property type="term" value="P:proteolysis"/>
    <property type="evidence" value="ECO:0007669"/>
    <property type="project" value="UniProtKB-KW"/>
</dbReference>
<dbReference type="RefSeq" id="WP_072318319.1">
    <property type="nucleotide sequence ID" value="NZ_FPJE01000018.1"/>
</dbReference>
<dbReference type="PANTHER" id="PTHR32060">
    <property type="entry name" value="TAIL-SPECIFIC PROTEASE"/>
    <property type="match status" value="1"/>
</dbReference>
<dbReference type="SMART" id="SM00245">
    <property type="entry name" value="TSPc"/>
    <property type="match status" value="1"/>
</dbReference>
<dbReference type="AlphaFoldDB" id="A0A1K1R4J7"/>